<dbReference type="GeneID" id="109399417"/>
<dbReference type="InterPro" id="IPR036322">
    <property type="entry name" value="WD40_repeat_dom_sf"/>
</dbReference>
<reference evidence="2" key="2">
    <citation type="submission" date="2025-05" db="UniProtKB">
        <authorList>
            <consortium name="EnsemblMetazoa"/>
        </authorList>
    </citation>
    <scope>IDENTIFICATION</scope>
    <source>
        <strain evidence="2">Foshan</strain>
    </source>
</reference>
<dbReference type="PANTHER" id="PTHR15496:SF2">
    <property type="entry name" value="GENERAL TRANSCRIPTION FACTOR 3C POLYPEPTIDE 4"/>
    <property type="match status" value="1"/>
</dbReference>
<name>A0ABM1ZMZ5_AEDAL</name>
<evidence type="ECO:0000313" key="3">
    <source>
        <dbReference type="Proteomes" id="UP000069940"/>
    </source>
</evidence>
<sequence length="680" mass="77413">MEMNEIGSLQLPDQVNLPFAITSTGDYFVTWTKGSVECFQLKYKHVNEDGALNFILSRFECSKEKPTGQIMTKEVDIYNNSNRYERARIMLDQTMIPNVATLYISNVLAAVSPQGLLPDYSVCLVANLTNMGQLSILRFDDFQNEWVPYVDVSATWLAHCYDNSVVKKFDHLRSAVCDALITSFCWRDHAFRQVGHFAIGTKSGTIVLYSLMSDSVSIQYIASVNQPVRMLKWITISEERNLLLVGLQNGKIGLYGFKTMPDASVIDFEQLNNVWAEDNLMVGQVQSEVDYDNERLLILVVKGTHLLIFSCSLQGEIRAVAVENMNNFMITGLQQLAPHRYIVCTLPGMVFCVDIKIIKGDQLLIEHTPVKSDLNLSKYSIYGMTASRNRSCWLFIGYPSKSFDRLGLRTPTVVFFCKFNVCDALQLLLNNPTLRMTKFYDCAEVVRFSGNRNPDAVKPLELRASHSANVDDGYAYHLKLQLVQLGARLSHFKKRCQAVAEVLYNQLQFLRMVIEILHAAKVIAYFLHVRHALSELSYQQLLTIRCLRNFIQEFVEDNFPGDYEHVHLLLKPPMEEVITRANELLATSQQELYPEECTFCDGPIPDTKLSCAENHQTFRCSITKQQIAMGHVETMCEMCDRCSLDGQLLAEIFCADGGQLVIYWMDCCLCDMPFRKHVIP</sequence>
<evidence type="ECO:0000259" key="1">
    <source>
        <dbReference type="Pfam" id="PF12657"/>
    </source>
</evidence>
<evidence type="ECO:0000313" key="2">
    <source>
        <dbReference type="EnsemblMetazoa" id="AALFPA23_020051.P29529"/>
    </source>
</evidence>
<reference evidence="3" key="1">
    <citation type="journal article" date="2015" name="Proc. Natl. Acad. Sci. U.S.A.">
        <title>Genome sequence of the Asian Tiger mosquito, Aedes albopictus, reveals insights into its biology, genetics, and evolution.</title>
        <authorList>
            <person name="Chen X.G."/>
            <person name="Jiang X."/>
            <person name="Gu J."/>
            <person name="Xu M."/>
            <person name="Wu Y."/>
            <person name="Deng Y."/>
            <person name="Zhang C."/>
            <person name="Bonizzoni M."/>
            <person name="Dermauw W."/>
            <person name="Vontas J."/>
            <person name="Armbruster P."/>
            <person name="Huang X."/>
            <person name="Yang Y."/>
            <person name="Zhang H."/>
            <person name="He W."/>
            <person name="Peng H."/>
            <person name="Liu Y."/>
            <person name="Wu K."/>
            <person name="Chen J."/>
            <person name="Lirakis M."/>
            <person name="Topalis P."/>
            <person name="Van Leeuwen T."/>
            <person name="Hall A.B."/>
            <person name="Jiang X."/>
            <person name="Thorpe C."/>
            <person name="Mueller R.L."/>
            <person name="Sun C."/>
            <person name="Waterhouse R.M."/>
            <person name="Yan G."/>
            <person name="Tu Z.J."/>
            <person name="Fang X."/>
            <person name="James A.A."/>
        </authorList>
    </citation>
    <scope>NUCLEOTIDE SEQUENCE [LARGE SCALE GENOMIC DNA]</scope>
    <source>
        <strain evidence="3">Foshan</strain>
    </source>
</reference>
<dbReference type="Proteomes" id="UP000069940">
    <property type="component" value="Unassembled WGS sequence"/>
</dbReference>
<dbReference type="EnsemblMetazoa" id="AALFPA23_020051.R29529">
    <property type="protein sequence ID" value="AALFPA23_020051.P29529"/>
    <property type="gene ID" value="AALFPA23_020051"/>
</dbReference>
<accession>A0ABM1ZMZ5</accession>
<dbReference type="InterPro" id="IPR044230">
    <property type="entry name" value="GTF3C4"/>
</dbReference>
<organism evidence="2 3">
    <name type="scientific">Aedes albopictus</name>
    <name type="common">Asian tiger mosquito</name>
    <name type="synonym">Stegomyia albopicta</name>
    <dbReference type="NCBI Taxonomy" id="7160"/>
    <lineage>
        <taxon>Eukaryota</taxon>
        <taxon>Metazoa</taxon>
        <taxon>Ecdysozoa</taxon>
        <taxon>Arthropoda</taxon>
        <taxon>Hexapoda</taxon>
        <taxon>Insecta</taxon>
        <taxon>Pterygota</taxon>
        <taxon>Neoptera</taxon>
        <taxon>Endopterygota</taxon>
        <taxon>Diptera</taxon>
        <taxon>Nematocera</taxon>
        <taxon>Culicoidea</taxon>
        <taxon>Culicidae</taxon>
        <taxon>Culicinae</taxon>
        <taxon>Aedini</taxon>
        <taxon>Aedes</taxon>
        <taxon>Stegomyia</taxon>
    </lineage>
</organism>
<proteinExistence type="predicted"/>
<dbReference type="SUPFAM" id="SSF50978">
    <property type="entry name" value="WD40 repeat-like"/>
    <property type="match status" value="1"/>
</dbReference>
<keyword evidence="3" id="KW-1185">Reference proteome</keyword>
<dbReference type="RefSeq" id="XP_062709151.1">
    <property type="nucleotide sequence ID" value="XM_062853167.1"/>
</dbReference>
<dbReference type="Pfam" id="PF12657">
    <property type="entry name" value="TFIIIC_delta"/>
    <property type="match status" value="1"/>
</dbReference>
<dbReference type="InterPro" id="IPR024761">
    <property type="entry name" value="TFIIIC_delta_N"/>
</dbReference>
<protein>
    <recommendedName>
        <fullName evidence="1">Transcription factor IIIC 90kDa subunit N-terminal domain-containing protein</fullName>
    </recommendedName>
</protein>
<feature type="domain" description="Transcription factor IIIC 90kDa subunit N-terminal" evidence="1">
    <location>
        <begin position="32"/>
        <end position="334"/>
    </location>
</feature>
<dbReference type="PANTHER" id="PTHR15496">
    <property type="entry name" value="GENERAL TRANSCRIPTION FACTOR 3C POLYPEPTIDE 4 FAMILY"/>
    <property type="match status" value="1"/>
</dbReference>